<feature type="domain" description="Phospholipid/glycerol acyltransferase" evidence="4">
    <location>
        <begin position="37"/>
        <end position="159"/>
    </location>
</feature>
<evidence type="ECO:0000256" key="3">
    <source>
        <dbReference type="ARBA" id="ARBA00023315"/>
    </source>
</evidence>
<dbReference type="SMART" id="SM00563">
    <property type="entry name" value="PlsC"/>
    <property type="match status" value="1"/>
</dbReference>
<evidence type="ECO:0000313" key="5">
    <source>
        <dbReference type="EMBL" id="MXN65921.1"/>
    </source>
</evidence>
<dbReference type="RefSeq" id="WP_160776160.1">
    <property type="nucleotide sequence ID" value="NZ_WUMV01000006.1"/>
</dbReference>
<dbReference type="EMBL" id="WUMV01000006">
    <property type="protein sequence ID" value="MXN65921.1"/>
    <property type="molecule type" value="Genomic_DNA"/>
</dbReference>
<dbReference type="GO" id="GO:0003841">
    <property type="term" value="F:1-acylglycerol-3-phosphate O-acyltransferase activity"/>
    <property type="evidence" value="ECO:0007669"/>
    <property type="project" value="TreeGrafter"/>
</dbReference>
<sequence>MKLLRLVFFALVIRPVLLILLGVNLRGREKLPDHGPAVLAANHNSHLDTLTLIALFPLRDLPRIRPVAAMDYFLKNRFLAWFATNIIGILPIDRQGGAKEGANPLQACEDALARGDILILFPEGSRGEPEHLSGFKKGIAHLARGCPEVPVIPIFMHGLGRALPKGSFILVPFNCDIAVGDALFGEEDIAAFMARYEAKMKRLASELHLPVWD</sequence>
<keyword evidence="3 5" id="KW-0012">Acyltransferase</keyword>
<dbReference type="CDD" id="cd07989">
    <property type="entry name" value="LPLAT_AGPAT-like"/>
    <property type="match status" value="1"/>
</dbReference>
<evidence type="ECO:0000259" key="4">
    <source>
        <dbReference type="SMART" id="SM00563"/>
    </source>
</evidence>
<keyword evidence="6" id="KW-1185">Reference proteome</keyword>
<reference evidence="5 6" key="1">
    <citation type="submission" date="2019-12" db="EMBL/GenBank/DDBJ databases">
        <authorList>
            <person name="Li M."/>
        </authorList>
    </citation>
    <scope>NUCLEOTIDE SEQUENCE [LARGE SCALE GENOMIC DNA]</scope>
    <source>
        <strain evidence="5 6">GBMRC 2046</strain>
    </source>
</reference>
<dbReference type="Pfam" id="PF01553">
    <property type="entry name" value="Acyltransferase"/>
    <property type="match status" value="1"/>
</dbReference>
<accession>A0A7X3LVJ4</accession>
<dbReference type="PANTHER" id="PTHR10434">
    <property type="entry name" value="1-ACYL-SN-GLYCEROL-3-PHOSPHATE ACYLTRANSFERASE"/>
    <property type="match status" value="1"/>
</dbReference>
<gene>
    <name evidence="5" type="ORF">GR183_13490</name>
</gene>
<keyword evidence="2 5" id="KW-0808">Transferase</keyword>
<comment type="caution">
    <text evidence="5">The sequence shown here is derived from an EMBL/GenBank/DDBJ whole genome shotgun (WGS) entry which is preliminary data.</text>
</comment>
<evidence type="ECO:0000313" key="6">
    <source>
        <dbReference type="Proteomes" id="UP000433101"/>
    </source>
</evidence>
<protein>
    <submittedName>
        <fullName evidence="5">1-acyl-sn-glycerol-3-phosphate acyltransferase</fullName>
    </submittedName>
</protein>
<dbReference type="Proteomes" id="UP000433101">
    <property type="component" value="Unassembled WGS sequence"/>
</dbReference>
<proteinExistence type="predicted"/>
<dbReference type="GO" id="GO:0006654">
    <property type="term" value="P:phosphatidic acid biosynthetic process"/>
    <property type="evidence" value="ECO:0007669"/>
    <property type="project" value="TreeGrafter"/>
</dbReference>
<evidence type="ECO:0000256" key="2">
    <source>
        <dbReference type="ARBA" id="ARBA00022679"/>
    </source>
</evidence>
<comment type="pathway">
    <text evidence="1">Lipid metabolism.</text>
</comment>
<dbReference type="PANTHER" id="PTHR10434:SF11">
    <property type="entry name" value="1-ACYL-SN-GLYCEROL-3-PHOSPHATE ACYLTRANSFERASE"/>
    <property type="match status" value="1"/>
</dbReference>
<name>A0A7X3LVJ4_9HYPH</name>
<dbReference type="AlphaFoldDB" id="A0A7X3LVJ4"/>
<organism evidence="5 6">
    <name type="scientific">Stappia sediminis</name>
    <dbReference type="NCBI Taxonomy" id="2692190"/>
    <lineage>
        <taxon>Bacteria</taxon>
        <taxon>Pseudomonadati</taxon>
        <taxon>Pseudomonadota</taxon>
        <taxon>Alphaproteobacteria</taxon>
        <taxon>Hyphomicrobiales</taxon>
        <taxon>Stappiaceae</taxon>
        <taxon>Stappia</taxon>
    </lineage>
</organism>
<evidence type="ECO:0000256" key="1">
    <source>
        <dbReference type="ARBA" id="ARBA00005189"/>
    </source>
</evidence>
<dbReference type="SUPFAM" id="SSF69593">
    <property type="entry name" value="Glycerol-3-phosphate (1)-acyltransferase"/>
    <property type="match status" value="1"/>
</dbReference>
<dbReference type="InterPro" id="IPR002123">
    <property type="entry name" value="Plipid/glycerol_acylTrfase"/>
</dbReference>